<dbReference type="EMBL" id="JAASQP010000001">
    <property type="protein sequence ID" value="NIJ24984.1"/>
    <property type="molecule type" value="Genomic_DNA"/>
</dbReference>
<reference evidence="1 2" key="1">
    <citation type="submission" date="2020-03" db="EMBL/GenBank/DDBJ databases">
        <title>Genomic Encyclopedia of Type Strains, Phase IV (KMG-IV): sequencing the most valuable type-strain genomes for metagenomic binning, comparative biology and taxonomic classification.</title>
        <authorList>
            <person name="Goeker M."/>
        </authorList>
    </citation>
    <scope>NUCLEOTIDE SEQUENCE [LARGE SCALE GENOMIC DNA]</scope>
    <source>
        <strain evidence="1 2">DSM 22753</strain>
    </source>
</reference>
<evidence type="ECO:0008006" key="3">
    <source>
        <dbReference type="Google" id="ProtNLM"/>
    </source>
</evidence>
<proteinExistence type="predicted"/>
<comment type="caution">
    <text evidence="1">The sequence shown here is derived from an EMBL/GenBank/DDBJ whole genome shotgun (WGS) entry which is preliminary data.</text>
</comment>
<accession>A0ABX0U3B8</accession>
<sequence>MIAALALMFEAAQLIAPGRQSVIDWRALPMLPYRQAPTLPPAVHDYVARETAIRACPVTRRADGQATVQADVAVLVGEDGAIRVIIPRAIDCPTVEQFAVGFVKSSARDNLRAQSLRSEGGWYRATLVFNWRE</sequence>
<keyword evidence="2" id="KW-1185">Reference proteome</keyword>
<protein>
    <recommendedName>
        <fullName evidence="3">TonB C-terminal domain-containing protein</fullName>
    </recommendedName>
</protein>
<organism evidence="1 2">
    <name type="scientific">Sphingomonas japonica</name>
    <dbReference type="NCBI Taxonomy" id="511662"/>
    <lineage>
        <taxon>Bacteria</taxon>
        <taxon>Pseudomonadati</taxon>
        <taxon>Pseudomonadota</taxon>
        <taxon>Alphaproteobacteria</taxon>
        <taxon>Sphingomonadales</taxon>
        <taxon>Sphingomonadaceae</taxon>
        <taxon>Sphingomonas</taxon>
    </lineage>
</organism>
<dbReference type="RefSeq" id="WP_140047459.1">
    <property type="nucleotide sequence ID" value="NZ_BAAAEV010000001.1"/>
</dbReference>
<evidence type="ECO:0000313" key="2">
    <source>
        <dbReference type="Proteomes" id="UP000788153"/>
    </source>
</evidence>
<gene>
    <name evidence="1" type="ORF">FHT01_002526</name>
</gene>
<name>A0ABX0U3B8_9SPHN</name>
<dbReference type="Proteomes" id="UP000788153">
    <property type="component" value="Unassembled WGS sequence"/>
</dbReference>
<evidence type="ECO:0000313" key="1">
    <source>
        <dbReference type="EMBL" id="NIJ24984.1"/>
    </source>
</evidence>